<reference evidence="1" key="1">
    <citation type="submission" date="2018-05" db="EMBL/GenBank/DDBJ databases">
        <authorList>
            <person name="Lanie J.A."/>
            <person name="Ng W.-L."/>
            <person name="Kazmierczak K.M."/>
            <person name="Andrzejewski T.M."/>
            <person name="Davidsen T.M."/>
            <person name="Wayne K.J."/>
            <person name="Tettelin H."/>
            <person name="Glass J.I."/>
            <person name="Rusch D."/>
            <person name="Podicherti R."/>
            <person name="Tsui H.-C.T."/>
            <person name="Winkler M.E."/>
        </authorList>
    </citation>
    <scope>NUCLEOTIDE SEQUENCE</scope>
</reference>
<proteinExistence type="predicted"/>
<accession>A0A381RRG5</accession>
<dbReference type="EMBL" id="UINC01001976">
    <property type="protein sequence ID" value="SUZ91453.1"/>
    <property type="molecule type" value="Genomic_DNA"/>
</dbReference>
<organism evidence="1">
    <name type="scientific">marine metagenome</name>
    <dbReference type="NCBI Taxonomy" id="408172"/>
    <lineage>
        <taxon>unclassified sequences</taxon>
        <taxon>metagenomes</taxon>
        <taxon>ecological metagenomes</taxon>
    </lineage>
</organism>
<gene>
    <name evidence="1" type="ORF">METZ01_LOCUS44307</name>
</gene>
<evidence type="ECO:0000313" key="1">
    <source>
        <dbReference type="EMBL" id="SUZ91453.1"/>
    </source>
</evidence>
<sequence>MQQLQLQKVVIVINKNNVGKVLSTVELLDLELCY</sequence>
<protein>
    <submittedName>
        <fullName evidence="1">Uncharacterized protein</fullName>
    </submittedName>
</protein>
<dbReference type="AlphaFoldDB" id="A0A381RRG5"/>
<name>A0A381RRG5_9ZZZZ</name>